<feature type="domain" description="DUF4817" evidence="1">
    <location>
        <begin position="7"/>
        <end position="56"/>
    </location>
</feature>
<dbReference type="EMBL" id="JALNTZ010000003">
    <property type="protein sequence ID" value="KAJ3659544.1"/>
    <property type="molecule type" value="Genomic_DNA"/>
</dbReference>
<evidence type="ECO:0000313" key="2">
    <source>
        <dbReference type="EMBL" id="KAJ3659544.1"/>
    </source>
</evidence>
<dbReference type="AlphaFoldDB" id="A0AA38MKM9"/>
<reference evidence="2" key="1">
    <citation type="journal article" date="2023" name="G3 (Bethesda)">
        <title>Whole genome assemblies of Zophobas morio and Tenebrio molitor.</title>
        <authorList>
            <person name="Kaur S."/>
            <person name="Stinson S.A."/>
            <person name="diCenzo G.C."/>
        </authorList>
    </citation>
    <scope>NUCLEOTIDE SEQUENCE</scope>
    <source>
        <strain evidence="2">QUZm001</strain>
    </source>
</reference>
<evidence type="ECO:0000259" key="1">
    <source>
        <dbReference type="Pfam" id="PF16087"/>
    </source>
</evidence>
<protein>
    <recommendedName>
        <fullName evidence="1">DUF4817 domain-containing protein</fullName>
    </recommendedName>
</protein>
<accession>A0AA38MKM9</accession>
<dbReference type="Pfam" id="PF16087">
    <property type="entry name" value="DUF4817"/>
    <property type="match status" value="1"/>
</dbReference>
<gene>
    <name evidence="2" type="ORF">Zmor_011228</name>
</gene>
<dbReference type="Proteomes" id="UP001168821">
    <property type="component" value="Unassembled WGS sequence"/>
</dbReference>
<name>A0AA38MKM9_9CUCU</name>
<sequence>MGVKYTNDEKVDMILIFGKCGKNAAKNAANLYERRYSDRRHSSNQIFRCLEKTLRQNWPKETRGLTATGIENEIRVIEAVDNDPPVS</sequence>
<comment type="caution">
    <text evidence="2">The sequence shown here is derived from an EMBL/GenBank/DDBJ whole genome shotgun (WGS) entry which is preliminary data.</text>
</comment>
<organism evidence="2 3">
    <name type="scientific">Zophobas morio</name>
    <dbReference type="NCBI Taxonomy" id="2755281"/>
    <lineage>
        <taxon>Eukaryota</taxon>
        <taxon>Metazoa</taxon>
        <taxon>Ecdysozoa</taxon>
        <taxon>Arthropoda</taxon>
        <taxon>Hexapoda</taxon>
        <taxon>Insecta</taxon>
        <taxon>Pterygota</taxon>
        <taxon>Neoptera</taxon>
        <taxon>Endopterygota</taxon>
        <taxon>Coleoptera</taxon>
        <taxon>Polyphaga</taxon>
        <taxon>Cucujiformia</taxon>
        <taxon>Tenebrionidae</taxon>
        <taxon>Zophobas</taxon>
    </lineage>
</organism>
<keyword evidence="3" id="KW-1185">Reference proteome</keyword>
<dbReference type="InterPro" id="IPR032135">
    <property type="entry name" value="DUF4817"/>
</dbReference>
<proteinExistence type="predicted"/>
<evidence type="ECO:0000313" key="3">
    <source>
        <dbReference type="Proteomes" id="UP001168821"/>
    </source>
</evidence>